<evidence type="ECO:0000313" key="5">
    <source>
        <dbReference type="Proteomes" id="UP000275663"/>
    </source>
</evidence>
<dbReference type="Pfam" id="PF04170">
    <property type="entry name" value="NlpE"/>
    <property type="match status" value="1"/>
</dbReference>
<dbReference type="OrthoDB" id="423130at2"/>
<dbReference type="InterPro" id="IPR033450">
    <property type="entry name" value="NlpE_C"/>
</dbReference>
<dbReference type="InterPro" id="IPR005184">
    <property type="entry name" value="DUF306_Meta_HslJ"/>
</dbReference>
<dbReference type="Pfam" id="PF09619">
    <property type="entry name" value="YscW"/>
    <property type="match status" value="1"/>
</dbReference>
<organism evidence="4 5">
    <name type="scientific">Undibacterium parvum</name>
    <dbReference type="NCBI Taxonomy" id="401471"/>
    <lineage>
        <taxon>Bacteria</taxon>
        <taxon>Pseudomonadati</taxon>
        <taxon>Pseudomonadota</taxon>
        <taxon>Betaproteobacteria</taxon>
        <taxon>Burkholderiales</taxon>
        <taxon>Oxalobacteraceae</taxon>
        <taxon>Undibacterium</taxon>
    </lineage>
</organism>
<proteinExistence type="predicted"/>
<dbReference type="Gene3D" id="2.40.50.540">
    <property type="match status" value="1"/>
</dbReference>
<evidence type="ECO:0000256" key="1">
    <source>
        <dbReference type="SAM" id="SignalP"/>
    </source>
</evidence>
<dbReference type="InterPro" id="IPR038139">
    <property type="entry name" value="NlpE_C_sf"/>
</dbReference>
<feature type="domain" description="DUF306" evidence="2">
    <location>
        <begin position="403"/>
        <end position="510"/>
    </location>
</feature>
<feature type="chain" id="PRO_5018566852" evidence="1">
    <location>
        <begin position="41"/>
        <end position="519"/>
    </location>
</feature>
<evidence type="ECO:0000259" key="2">
    <source>
        <dbReference type="Pfam" id="PF03724"/>
    </source>
</evidence>
<dbReference type="InterPro" id="IPR038670">
    <property type="entry name" value="HslJ-like_sf"/>
</dbReference>
<dbReference type="Gene3D" id="2.40.128.640">
    <property type="match status" value="1"/>
</dbReference>
<protein>
    <submittedName>
        <fullName evidence="4">META domain-containing protein</fullName>
    </submittedName>
</protein>
<name>A0A3Q9BMY7_9BURK</name>
<feature type="domain" description="NlpE C-terminal OB" evidence="3">
    <location>
        <begin position="294"/>
        <end position="368"/>
    </location>
</feature>
<dbReference type="Gene3D" id="2.40.128.270">
    <property type="match status" value="1"/>
</dbReference>
<sequence>MTVQHTQVRNVGSKQKNFCSLAFAVIGLACLLTVPVQAQAQISPSSKAETSFVIVSGSAAYKQRIALPPDAVLTVRVEDVSRADAHAKVLAETSESFGNRQVPIRFLLKVPSSAIDERFTYSVRATIKSGNDLLFSTTRSYPVLTRGAANQVDLMLDAVPPPVATSASNVVKPVPVTVPVPTPKRELVLPASFAGLLPCADCQGVAQTLSLRADGLYRLRRTYLGKDMAAVSELGRWRLDAGTRQVKLISPQSVTQMELLDDGNLRLLDQQGHSIKTSANLELRRTVQLDAISETLRWRGELNFLTDVASFRDCASGIAWPVATAAEYVQLEQAYRQSAKPLLIQFDGRLTLIPSTESAPREQMLIERLDQAEPGMTCVPKKNEIAREIKMSEESKVGGKPAASLTETYWKLSELDGVKISMSATQKREVRISLSADGAGVSGFGGCNQLNGSYQQSASALRFSQMASTRMACAAPFMALESQVLSMLAAVNMYRIEGDQLALFKDDQLVARFDAVYLH</sequence>
<evidence type="ECO:0000313" key="4">
    <source>
        <dbReference type="EMBL" id="AZP10698.1"/>
    </source>
</evidence>
<keyword evidence="5" id="KW-1185">Reference proteome</keyword>
<evidence type="ECO:0000259" key="3">
    <source>
        <dbReference type="Pfam" id="PF17185"/>
    </source>
</evidence>
<reference evidence="4 5" key="1">
    <citation type="journal article" date="2011" name="Int. J. Syst. Evol. Microbiol.">
        <title>Description of Undibacterium oligocarboniphilum sp. nov., isolated from purified water, and Undibacterium pigrum strain CCUG 49012 as the type strain of Undibacterium parvum sp. nov., and emended descriptions of the genus Undibacterium and the species Undibacterium pigrum.</title>
        <authorList>
            <person name="Eder W."/>
            <person name="Wanner G."/>
            <person name="Ludwig W."/>
            <person name="Busse H.J."/>
            <person name="Ziemke-Kageler F."/>
            <person name="Lang E."/>
        </authorList>
    </citation>
    <scope>NUCLEOTIDE SEQUENCE [LARGE SCALE GENOMIC DNA]</scope>
    <source>
        <strain evidence="4 5">DSM 23061</strain>
    </source>
</reference>
<dbReference type="AlphaFoldDB" id="A0A3Q9BMY7"/>
<keyword evidence="1" id="KW-0732">Signal</keyword>
<accession>A0A3Q9BMY7</accession>
<dbReference type="Pfam" id="PF03724">
    <property type="entry name" value="META"/>
    <property type="match status" value="1"/>
</dbReference>
<dbReference type="KEGG" id="upv:EJN92_00815"/>
<dbReference type="InterPro" id="IPR039366">
    <property type="entry name" value="Pilotin"/>
</dbReference>
<dbReference type="InterPro" id="IPR053196">
    <property type="entry name" value="Lipoprotein_YbaY-like"/>
</dbReference>
<dbReference type="RefSeq" id="WP_126126097.1">
    <property type="nucleotide sequence ID" value="NZ_CP034464.1"/>
</dbReference>
<dbReference type="EMBL" id="CP034464">
    <property type="protein sequence ID" value="AZP10698.1"/>
    <property type="molecule type" value="Genomic_DNA"/>
</dbReference>
<dbReference type="Pfam" id="PF17185">
    <property type="entry name" value="NlpE_C"/>
    <property type="match status" value="1"/>
</dbReference>
<dbReference type="Proteomes" id="UP000275663">
    <property type="component" value="Chromosome"/>
</dbReference>
<feature type="signal peptide" evidence="1">
    <location>
        <begin position="1"/>
        <end position="40"/>
    </location>
</feature>
<gene>
    <name evidence="4" type="ORF">EJN92_00815</name>
</gene>
<dbReference type="PANTHER" id="PTHR38013">
    <property type="entry name" value="GLYCOPROTEIN/POLYSACCHARIDE METABOLISM"/>
    <property type="match status" value="1"/>
</dbReference>
<dbReference type="InterPro" id="IPR007298">
    <property type="entry name" value="Cu-R_lipoprotein_NlpE"/>
</dbReference>
<dbReference type="PANTHER" id="PTHR38013:SF1">
    <property type="entry name" value="GLYCOPROTEIN_POLYSACCHARIDE METABOLISM"/>
    <property type="match status" value="1"/>
</dbReference>